<accession>A0ABD3IYI5</accession>
<comment type="caution">
    <text evidence="1">The sequence shown here is derived from an EMBL/GenBank/DDBJ whole genome shotgun (WGS) entry which is preliminary data.</text>
</comment>
<organism evidence="1 3">
    <name type="scientific">Eucalyptus globulus</name>
    <name type="common">Tasmanian blue gum</name>
    <dbReference type="NCBI Taxonomy" id="34317"/>
    <lineage>
        <taxon>Eukaryota</taxon>
        <taxon>Viridiplantae</taxon>
        <taxon>Streptophyta</taxon>
        <taxon>Embryophyta</taxon>
        <taxon>Tracheophyta</taxon>
        <taxon>Spermatophyta</taxon>
        <taxon>Magnoliopsida</taxon>
        <taxon>eudicotyledons</taxon>
        <taxon>Gunneridae</taxon>
        <taxon>Pentapetalae</taxon>
        <taxon>rosids</taxon>
        <taxon>malvids</taxon>
        <taxon>Myrtales</taxon>
        <taxon>Myrtaceae</taxon>
        <taxon>Myrtoideae</taxon>
        <taxon>Eucalypteae</taxon>
        <taxon>Eucalyptus</taxon>
    </lineage>
</organism>
<reference evidence="1 3" key="1">
    <citation type="submission" date="2024-11" db="EMBL/GenBank/DDBJ databases">
        <title>Chromosome-level genome assembly of Eucalyptus globulus Labill. provides insights into its genome evolution.</title>
        <authorList>
            <person name="Li X."/>
        </authorList>
    </citation>
    <scope>NUCLEOTIDE SEQUENCE [LARGE SCALE GENOMIC DNA]</scope>
    <source>
        <strain evidence="1">CL2024</strain>
        <tissue evidence="1">Fresh tender leaves</tissue>
    </source>
</reference>
<protein>
    <submittedName>
        <fullName evidence="1">Uncharacterized protein</fullName>
    </submittedName>
</protein>
<dbReference type="EMBL" id="JBJKBG010000010">
    <property type="protein sequence ID" value="KAL3719323.1"/>
    <property type="molecule type" value="Genomic_DNA"/>
</dbReference>
<sequence length="56" mass="6248">MTGDGKNIPWFKTFFSFLASLVRADYRKHPIKRTAPEAAIVAASKHFSAPHKVTFG</sequence>
<proteinExistence type="predicted"/>
<keyword evidence="3" id="KW-1185">Reference proteome</keyword>
<gene>
    <name evidence="1" type="ORF">ACJRO7_004304</name>
    <name evidence="2" type="ORF">ACJRO7_004305</name>
</gene>
<name>A0ABD3IYI5_EUCGL</name>
<dbReference type="AlphaFoldDB" id="A0ABD3IYI5"/>
<evidence type="ECO:0000313" key="2">
    <source>
        <dbReference type="EMBL" id="KAL3719324.1"/>
    </source>
</evidence>
<dbReference type="Proteomes" id="UP001634007">
    <property type="component" value="Unassembled WGS sequence"/>
</dbReference>
<dbReference type="EMBL" id="JBJKBG010000010">
    <property type="protein sequence ID" value="KAL3719324.1"/>
    <property type="molecule type" value="Genomic_DNA"/>
</dbReference>
<evidence type="ECO:0000313" key="3">
    <source>
        <dbReference type="Proteomes" id="UP001634007"/>
    </source>
</evidence>
<evidence type="ECO:0000313" key="1">
    <source>
        <dbReference type="EMBL" id="KAL3719323.1"/>
    </source>
</evidence>